<dbReference type="InterPro" id="IPR050667">
    <property type="entry name" value="PPR-containing_protein"/>
</dbReference>
<feature type="repeat" description="PPR" evidence="3">
    <location>
        <begin position="607"/>
        <end position="641"/>
    </location>
</feature>
<dbReference type="InterPro" id="IPR002885">
    <property type="entry name" value="PPR_rpt"/>
</dbReference>
<evidence type="ECO:0000256" key="4">
    <source>
        <dbReference type="SAM" id="MobiDB-lite"/>
    </source>
</evidence>
<dbReference type="PANTHER" id="PTHR47939:SF5">
    <property type="entry name" value="PENTACOTRIPEPTIDE-REPEAT REGION OF PRORP DOMAIN-CONTAINING PROTEIN"/>
    <property type="match status" value="1"/>
</dbReference>
<dbReference type="Proteomes" id="UP001141552">
    <property type="component" value="Unassembled WGS sequence"/>
</dbReference>
<comment type="similarity">
    <text evidence="1">Belongs to the PPR family. P subfamily.</text>
</comment>
<dbReference type="NCBIfam" id="TIGR00756">
    <property type="entry name" value="PPR"/>
    <property type="match status" value="6"/>
</dbReference>
<dbReference type="OrthoDB" id="185373at2759"/>
<reference evidence="5" key="2">
    <citation type="journal article" date="2023" name="Plants (Basel)">
        <title>Annotation of the Turnera subulata (Passifloraceae) Draft Genome Reveals the S-Locus Evolved after the Divergence of Turneroideae from Passifloroideae in a Stepwise Manner.</title>
        <authorList>
            <person name="Henning P.M."/>
            <person name="Roalson E.H."/>
            <person name="Mir W."/>
            <person name="McCubbin A.G."/>
            <person name="Shore J.S."/>
        </authorList>
    </citation>
    <scope>NUCLEOTIDE SEQUENCE</scope>
    <source>
        <strain evidence="5">F60SS</strain>
    </source>
</reference>
<feature type="repeat" description="PPR" evidence="3">
    <location>
        <begin position="470"/>
        <end position="504"/>
    </location>
</feature>
<dbReference type="PANTHER" id="PTHR47939">
    <property type="entry name" value="MEMBRANE-ASSOCIATED SALT-INDUCIBLE PROTEIN-LIKE"/>
    <property type="match status" value="1"/>
</dbReference>
<reference evidence="5" key="1">
    <citation type="submission" date="2022-02" db="EMBL/GenBank/DDBJ databases">
        <authorList>
            <person name="Henning P.M."/>
            <person name="McCubbin A.G."/>
            <person name="Shore J.S."/>
        </authorList>
    </citation>
    <scope>NUCLEOTIDE SEQUENCE</scope>
    <source>
        <strain evidence="5">F60SS</strain>
        <tissue evidence="5">Leaves</tissue>
    </source>
</reference>
<feature type="region of interest" description="Disordered" evidence="4">
    <location>
        <begin position="670"/>
        <end position="690"/>
    </location>
</feature>
<dbReference type="PROSITE" id="PS51375">
    <property type="entry name" value="PPR"/>
    <property type="match status" value="6"/>
</dbReference>
<feature type="region of interest" description="Disordered" evidence="4">
    <location>
        <begin position="181"/>
        <end position="216"/>
    </location>
</feature>
<organism evidence="5 6">
    <name type="scientific">Turnera subulata</name>
    <dbReference type="NCBI Taxonomy" id="218843"/>
    <lineage>
        <taxon>Eukaryota</taxon>
        <taxon>Viridiplantae</taxon>
        <taxon>Streptophyta</taxon>
        <taxon>Embryophyta</taxon>
        <taxon>Tracheophyta</taxon>
        <taxon>Spermatophyta</taxon>
        <taxon>Magnoliopsida</taxon>
        <taxon>eudicotyledons</taxon>
        <taxon>Gunneridae</taxon>
        <taxon>Pentapetalae</taxon>
        <taxon>rosids</taxon>
        <taxon>fabids</taxon>
        <taxon>Malpighiales</taxon>
        <taxon>Passifloraceae</taxon>
        <taxon>Turnera</taxon>
    </lineage>
</organism>
<evidence type="ECO:0000256" key="1">
    <source>
        <dbReference type="ARBA" id="ARBA00007626"/>
    </source>
</evidence>
<gene>
    <name evidence="5" type="ORF">Tsubulata_015474</name>
</gene>
<feature type="compositionally biased region" description="Acidic residues" evidence="4">
    <location>
        <begin position="198"/>
        <end position="214"/>
    </location>
</feature>
<keyword evidence="2" id="KW-0677">Repeat</keyword>
<name>A0A9Q0GEB3_9ROSI</name>
<dbReference type="Gene3D" id="1.25.40.10">
    <property type="entry name" value="Tetratricopeptide repeat domain"/>
    <property type="match status" value="3"/>
</dbReference>
<evidence type="ECO:0000313" key="6">
    <source>
        <dbReference type="Proteomes" id="UP001141552"/>
    </source>
</evidence>
<evidence type="ECO:0000313" key="5">
    <source>
        <dbReference type="EMBL" id="KAJ4848078.1"/>
    </source>
</evidence>
<evidence type="ECO:0008006" key="7">
    <source>
        <dbReference type="Google" id="ProtNLM"/>
    </source>
</evidence>
<dbReference type="AlphaFoldDB" id="A0A9Q0GEB3"/>
<evidence type="ECO:0000256" key="2">
    <source>
        <dbReference type="ARBA" id="ARBA00022737"/>
    </source>
</evidence>
<dbReference type="InterPro" id="IPR011990">
    <property type="entry name" value="TPR-like_helical_dom_sf"/>
</dbReference>
<dbReference type="Pfam" id="PF13041">
    <property type="entry name" value="PPR_2"/>
    <property type="match status" value="3"/>
</dbReference>
<feature type="repeat" description="PPR" evidence="3">
    <location>
        <begin position="399"/>
        <end position="434"/>
    </location>
</feature>
<dbReference type="EMBL" id="JAKUCV010001006">
    <property type="protein sequence ID" value="KAJ4848078.1"/>
    <property type="molecule type" value="Genomic_DNA"/>
</dbReference>
<feature type="repeat" description="PPR" evidence="3">
    <location>
        <begin position="435"/>
        <end position="469"/>
    </location>
</feature>
<feature type="repeat" description="PPR" evidence="3">
    <location>
        <begin position="505"/>
        <end position="539"/>
    </location>
</feature>
<accession>A0A9Q0GEB3</accession>
<protein>
    <recommendedName>
        <fullName evidence="7">Pentacotripeptide-repeat region of PRORP domain-containing protein</fullName>
    </recommendedName>
</protein>
<dbReference type="Pfam" id="PF01535">
    <property type="entry name" value="PPR"/>
    <property type="match status" value="1"/>
</dbReference>
<feature type="compositionally biased region" description="Basic and acidic residues" evidence="4">
    <location>
        <begin position="679"/>
        <end position="690"/>
    </location>
</feature>
<dbReference type="SUPFAM" id="SSF48452">
    <property type="entry name" value="TPR-like"/>
    <property type="match status" value="1"/>
</dbReference>
<sequence>MGMNLSSICQSRYDNAKRRRFLSGKVQKFGSRLAQLELCLHFNPTPLSPVIKRIKLLNQKMAGSQTNLFYHLPSHHPTRKFWFLPLEMASHGEDDETGAPFPSTVFSLFGSIYLCSCSTSMQGFRFLRRCLLGVAALARNDLSSLPGRPTFVADSPTEGATVGPLSSVLSVAFSTSNLEAPTAEKIRGNPEKHCSDGDGNETDDDGNDEDDDDVVGGVTLKDDGLMKDVNAFVKILNESGANRAEMKDKIEQCSVKVSQELVFEVLSRVRNDWEAAFTFFLWAGRQPGYAHSLREYHSMISILGKMRKFDTAWALIDEMRGAGSGESLVTPQTLLIMIRKYCAVHDVGRAINTFYAFKRFKFDVGIDQFQGLLSALCRYKNVQDAEYLMFCNKAVYPLNTKSFNIVLNGWCNVIGSPREAQRVWMEMSKWGVQYDVVSYASMMSCYSKAGSLYRVFKLYNRMKQLRIEPDRKAYNAVIHALAKARQVKEAINLLKTMEENGIPPNVVTYNSLIKPLCKQRKVDDARGLFDEMLHRHLSPTVQTYHALFRIVRTGEEAFGLLEKMRKLGCPPTNDTYIMLIRKFCRWRQLDNVYKLWNEMSEHGISPDRSSYIVLIHGLFLNGMLEEAHKFYMDMKERQLLPEPKVEQMIQTWLSNKQIAECHMTELKGNQLDYSQSNRQTRDISRKTDHEKDFVRQAETRRVVRERDGFQGSLTQASTISDRHSRLA</sequence>
<feature type="compositionally biased region" description="Basic and acidic residues" evidence="4">
    <location>
        <begin position="182"/>
        <end position="196"/>
    </location>
</feature>
<feature type="repeat" description="PPR" evidence="3">
    <location>
        <begin position="572"/>
        <end position="606"/>
    </location>
</feature>
<evidence type="ECO:0000256" key="3">
    <source>
        <dbReference type="PROSITE-ProRule" id="PRU00708"/>
    </source>
</evidence>
<proteinExistence type="inferred from homology"/>
<keyword evidence="6" id="KW-1185">Reference proteome</keyword>
<comment type="caution">
    <text evidence="5">The sequence shown here is derived from an EMBL/GenBank/DDBJ whole genome shotgun (WGS) entry which is preliminary data.</text>
</comment>